<dbReference type="InterPro" id="IPR036322">
    <property type="entry name" value="WD40_repeat_dom_sf"/>
</dbReference>
<dbReference type="Proteomes" id="UP001497525">
    <property type="component" value="Unassembled WGS sequence"/>
</dbReference>
<dbReference type="InterPro" id="IPR052416">
    <property type="entry name" value="GTF3C_component"/>
</dbReference>
<dbReference type="PROSITE" id="PS50082">
    <property type="entry name" value="WD_REPEATS_2"/>
    <property type="match status" value="1"/>
</dbReference>
<proteinExistence type="predicted"/>
<accession>A0AAV2TK04</accession>
<dbReference type="Gene3D" id="2.130.10.10">
    <property type="entry name" value="YVTN repeat-like/Quinoprotein amine dehydrogenase"/>
    <property type="match status" value="1"/>
</dbReference>
<dbReference type="InterPro" id="IPR001680">
    <property type="entry name" value="WD40_rpt"/>
</dbReference>
<name>A0AAV2TK04_CALDB</name>
<reference evidence="6" key="1">
    <citation type="submission" date="2024-06" db="EMBL/GenBank/DDBJ databases">
        <authorList>
            <person name="Liu X."/>
            <person name="Lenzi L."/>
            <person name="Haldenby T S."/>
            <person name="Uol C."/>
        </authorList>
    </citation>
    <scope>NUCLEOTIDE SEQUENCE</scope>
</reference>
<comment type="caution">
    <text evidence="6">The sequence shown here is derived from an EMBL/GenBank/DDBJ whole genome shotgun (WGS) entry which is preliminary data.</text>
</comment>
<gene>
    <name evidence="6" type="ORF">CDAUBV1_LOCUS11839</name>
</gene>
<evidence type="ECO:0000256" key="3">
    <source>
        <dbReference type="ARBA" id="ARBA00023242"/>
    </source>
</evidence>
<dbReference type="PANTHER" id="PTHR15052">
    <property type="entry name" value="RNA POLYMERASE III TRANSCRIPTION INITIATION FACTOR COMPLEX SUBUNIT"/>
    <property type="match status" value="1"/>
</dbReference>
<keyword evidence="2" id="KW-0804">Transcription</keyword>
<dbReference type="InterPro" id="IPR015943">
    <property type="entry name" value="WD40/YVTN_repeat-like_dom_sf"/>
</dbReference>
<keyword evidence="4" id="KW-0853">WD repeat</keyword>
<evidence type="ECO:0000313" key="7">
    <source>
        <dbReference type="Proteomes" id="UP001497525"/>
    </source>
</evidence>
<feature type="compositionally biased region" description="Polar residues" evidence="5">
    <location>
        <begin position="943"/>
        <end position="953"/>
    </location>
</feature>
<comment type="subcellular location">
    <subcellularLocation>
        <location evidence="1">Nucleus</location>
    </subcellularLocation>
</comment>
<feature type="compositionally biased region" description="Low complexity" evidence="5">
    <location>
        <begin position="63"/>
        <end position="73"/>
    </location>
</feature>
<feature type="repeat" description="WD" evidence="4">
    <location>
        <begin position="487"/>
        <end position="529"/>
    </location>
</feature>
<dbReference type="AlphaFoldDB" id="A0AAV2TK04"/>
<feature type="compositionally biased region" description="Low complexity" evidence="5">
    <location>
        <begin position="905"/>
        <end position="915"/>
    </location>
</feature>
<organism evidence="6 7">
    <name type="scientific">Calicophoron daubneyi</name>
    <name type="common">Rumen fluke</name>
    <name type="synonym">Paramphistomum daubneyi</name>
    <dbReference type="NCBI Taxonomy" id="300641"/>
    <lineage>
        <taxon>Eukaryota</taxon>
        <taxon>Metazoa</taxon>
        <taxon>Spiralia</taxon>
        <taxon>Lophotrochozoa</taxon>
        <taxon>Platyhelminthes</taxon>
        <taxon>Trematoda</taxon>
        <taxon>Digenea</taxon>
        <taxon>Plagiorchiida</taxon>
        <taxon>Pronocephalata</taxon>
        <taxon>Paramphistomoidea</taxon>
        <taxon>Paramphistomidae</taxon>
        <taxon>Calicophoron</taxon>
    </lineage>
</organism>
<dbReference type="EMBL" id="CAXLJL010000401">
    <property type="protein sequence ID" value="CAL5137540.1"/>
    <property type="molecule type" value="Genomic_DNA"/>
</dbReference>
<dbReference type="GO" id="GO:0000127">
    <property type="term" value="C:transcription factor TFIIIC complex"/>
    <property type="evidence" value="ECO:0007669"/>
    <property type="project" value="TreeGrafter"/>
</dbReference>
<evidence type="ECO:0000256" key="4">
    <source>
        <dbReference type="PROSITE-ProRule" id="PRU00221"/>
    </source>
</evidence>
<dbReference type="GO" id="GO:0005634">
    <property type="term" value="C:nucleus"/>
    <property type="evidence" value="ECO:0007669"/>
    <property type="project" value="UniProtKB-SubCell"/>
</dbReference>
<feature type="region of interest" description="Disordered" evidence="5">
    <location>
        <begin position="24"/>
        <end position="107"/>
    </location>
</feature>
<dbReference type="SUPFAM" id="SSF50978">
    <property type="entry name" value="WD40 repeat-like"/>
    <property type="match status" value="1"/>
</dbReference>
<feature type="compositionally biased region" description="Acidic residues" evidence="5">
    <location>
        <begin position="52"/>
        <end position="62"/>
    </location>
</feature>
<sequence length="953" mass="107400">MPSSRNPRRSSAKACLEALSKLAKKTATEADDEPEVDSNEEDSLYKCSGEQSEAEDEDDESSDLASLSSDALETPSEEGSERQRRNQKSKQRPVASHSTPGRSITNINSGLLNAMRNLVKNPINFAGAVGKQDQISYAPIIKYLLASRILQLRTIREMAVGYFSKSLDKLRTSDEKVHPFNFNYRGFRDEFEVRQSALFPTNLCWKPYLNRNMKTKLPLPSMSPFYSVNSPDSDNSNPKRLKRFEFDRENGLLYLGGYVRSLAWCPPPTCGDTDKVDTAYLAVTTHSTPNTHVFYSDPFNSDPGLLQIWNCGELGLSHEPADWSPRSHIFIVHDWGQITDMCWLPIPVSVAANITNDNPDYIKPIPIQAHAVPSVRRILGHLITACHDGFVRIFAVPRFDLDPMYFGITRDQPFYSPNDKSALRLSVSPKTKPPWIGWPTCVHIRAEYPDRLFVGYTTGHVGYYQLGCLNPQLFTASEVHLAPVRLFRLIKGPVTSMALNHDNGRMLLAQGLDLSIRIWDIEDTVSLTVDSPELQWVLPHGLLSPGVLWPNRGNTIFYGRETIFNQRVARDAQGKPVRDLSEMVVRSDNLVCQTFIEAPNECLRHLMPLGIQSLSSMDFSDPLNALLCATDRGRLEAIMHTLDGRIKEASKKRYLGQLRLPLCQWTMERLESVRVKSEEDTIADSVMHKYIANATEKTVDPEKELEQELRDSCCPDCKSDRCFCWHKLWKQYRLVLHTRDLPDKPYMDYIKTPLLRLSQVRFCPNPGSATWIAVATAFGFVQFIHVPELYLRDFDDLLNRTPEGKDSPCLSAEQFPSDIPMEVGSIWNTPKSAKADLWSSNQKTKKKKRTKPHQTASTETPGPQKVPTGKRLNIQLPESSQFYLDDGSTVTEPMNLNVDALLLSSGSSSSSSNLSPTVVQNVVARRSKRKSATKKRNTDPDSDSTIPCTQSPR</sequence>
<evidence type="ECO:0000313" key="6">
    <source>
        <dbReference type="EMBL" id="CAL5137540.1"/>
    </source>
</evidence>
<evidence type="ECO:0000256" key="2">
    <source>
        <dbReference type="ARBA" id="ARBA00023163"/>
    </source>
</evidence>
<dbReference type="GO" id="GO:0006383">
    <property type="term" value="P:transcription by RNA polymerase III"/>
    <property type="evidence" value="ECO:0007669"/>
    <property type="project" value="TreeGrafter"/>
</dbReference>
<feature type="compositionally biased region" description="Polar residues" evidence="5">
    <location>
        <begin position="96"/>
        <end position="107"/>
    </location>
</feature>
<feature type="region of interest" description="Disordered" evidence="5">
    <location>
        <begin position="905"/>
        <end position="953"/>
    </location>
</feature>
<feature type="region of interest" description="Disordered" evidence="5">
    <location>
        <begin position="837"/>
        <end position="878"/>
    </location>
</feature>
<evidence type="ECO:0000256" key="5">
    <source>
        <dbReference type="SAM" id="MobiDB-lite"/>
    </source>
</evidence>
<feature type="compositionally biased region" description="Basic residues" evidence="5">
    <location>
        <begin position="843"/>
        <end position="852"/>
    </location>
</feature>
<protein>
    <submittedName>
        <fullName evidence="6">Uncharacterized protein</fullName>
    </submittedName>
</protein>
<feature type="compositionally biased region" description="Basic residues" evidence="5">
    <location>
        <begin position="925"/>
        <end position="935"/>
    </location>
</feature>
<keyword evidence="3" id="KW-0539">Nucleus</keyword>
<evidence type="ECO:0000256" key="1">
    <source>
        <dbReference type="ARBA" id="ARBA00004123"/>
    </source>
</evidence>
<feature type="compositionally biased region" description="Acidic residues" evidence="5">
    <location>
        <begin position="29"/>
        <end position="42"/>
    </location>
</feature>
<dbReference type="PANTHER" id="PTHR15052:SF2">
    <property type="entry name" value="GENERAL TRANSCRIPTION FACTOR 3C POLYPEPTIDE 2"/>
    <property type="match status" value="1"/>
</dbReference>